<dbReference type="AlphaFoldDB" id="A0AAJ0HP68"/>
<feature type="compositionally biased region" description="Acidic residues" evidence="1">
    <location>
        <begin position="49"/>
        <end position="60"/>
    </location>
</feature>
<dbReference type="Proteomes" id="UP001275084">
    <property type="component" value="Unassembled WGS sequence"/>
</dbReference>
<dbReference type="EMBL" id="JAUIQD010000003">
    <property type="protein sequence ID" value="KAK3358216.1"/>
    <property type="molecule type" value="Genomic_DNA"/>
</dbReference>
<dbReference type="InterPro" id="IPR027796">
    <property type="entry name" value="OTT_1508_deam-like"/>
</dbReference>
<organism evidence="2 3">
    <name type="scientific">Lasiosphaeria hispida</name>
    <dbReference type="NCBI Taxonomy" id="260671"/>
    <lineage>
        <taxon>Eukaryota</taxon>
        <taxon>Fungi</taxon>
        <taxon>Dikarya</taxon>
        <taxon>Ascomycota</taxon>
        <taxon>Pezizomycotina</taxon>
        <taxon>Sordariomycetes</taxon>
        <taxon>Sordariomycetidae</taxon>
        <taxon>Sordariales</taxon>
        <taxon>Lasiosphaeriaceae</taxon>
        <taxon>Lasiosphaeria</taxon>
    </lineage>
</organism>
<reference evidence="2" key="1">
    <citation type="journal article" date="2023" name="Mol. Phylogenet. Evol.">
        <title>Genome-scale phylogeny and comparative genomics of the fungal order Sordariales.</title>
        <authorList>
            <person name="Hensen N."/>
            <person name="Bonometti L."/>
            <person name="Westerberg I."/>
            <person name="Brannstrom I.O."/>
            <person name="Guillou S."/>
            <person name="Cros-Aarteil S."/>
            <person name="Calhoun S."/>
            <person name="Haridas S."/>
            <person name="Kuo A."/>
            <person name="Mondo S."/>
            <person name="Pangilinan J."/>
            <person name="Riley R."/>
            <person name="LaButti K."/>
            <person name="Andreopoulos B."/>
            <person name="Lipzen A."/>
            <person name="Chen C."/>
            <person name="Yan M."/>
            <person name="Daum C."/>
            <person name="Ng V."/>
            <person name="Clum A."/>
            <person name="Steindorff A."/>
            <person name="Ohm R.A."/>
            <person name="Martin F."/>
            <person name="Silar P."/>
            <person name="Natvig D.O."/>
            <person name="Lalanne C."/>
            <person name="Gautier V."/>
            <person name="Ament-Velasquez S.L."/>
            <person name="Kruys A."/>
            <person name="Hutchinson M.I."/>
            <person name="Powell A.J."/>
            <person name="Barry K."/>
            <person name="Miller A.N."/>
            <person name="Grigoriev I.V."/>
            <person name="Debuchy R."/>
            <person name="Gladieux P."/>
            <person name="Hiltunen Thoren M."/>
            <person name="Johannesson H."/>
        </authorList>
    </citation>
    <scope>NUCLEOTIDE SEQUENCE</scope>
    <source>
        <strain evidence="2">CBS 955.72</strain>
    </source>
</reference>
<evidence type="ECO:0000256" key="1">
    <source>
        <dbReference type="SAM" id="MobiDB-lite"/>
    </source>
</evidence>
<feature type="region of interest" description="Disordered" evidence="1">
    <location>
        <begin position="35"/>
        <end position="60"/>
    </location>
</feature>
<sequence length="506" mass="55477">MAFVVQQPLHPSNEYAQVVWASHILSYLHPYTCSTTDGPSKPSPVPDVLPEDDGDSEDDLVDDLDTDSIIAGEAPDYLAAHGEPIRQKFLNCVAELLAHKRGGKHVAATALREKTNSVEVDVARNNRFSVEDDKWLASLSHFLAKCGGQGTTAADGTMYDVENSCPSLLEATVRRNATRLDGWIGQFAKLLKGATLMLSAATRPVGGARSPNPSQENQLSVPDAAEEFVRWVRASILAPATGESAAMARLGMVRLAAVVARSPEAASAELKRIAPSVDGSKAARLCRLIARPAVNLRTLARIAHLFPRFQAVVFIKVETPGFTRLGPQQILGLAEAWEQLGLPRLDRLPKSLSHRQKRFRKDCARAFPVHCDAQLLLRYEAEPSLAPSLPYIGCSKRACFLCHSLLSVLAPQTRVRGHHGVCYPFWGLGVLQSENLRRELQQLCGIVKGKIVARLSPSRPTPLMVPQSSAVSDLRTADMAGLRRQSAHRQELERRSQEVRERMQIL</sequence>
<reference evidence="2" key="2">
    <citation type="submission" date="2023-06" db="EMBL/GenBank/DDBJ databases">
        <authorList>
            <consortium name="Lawrence Berkeley National Laboratory"/>
            <person name="Haridas S."/>
            <person name="Hensen N."/>
            <person name="Bonometti L."/>
            <person name="Westerberg I."/>
            <person name="Brannstrom I.O."/>
            <person name="Guillou S."/>
            <person name="Cros-Aarteil S."/>
            <person name="Calhoun S."/>
            <person name="Kuo A."/>
            <person name="Mondo S."/>
            <person name="Pangilinan J."/>
            <person name="Riley R."/>
            <person name="Labutti K."/>
            <person name="Andreopoulos B."/>
            <person name="Lipzen A."/>
            <person name="Chen C."/>
            <person name="Yanf M."/>
            <person name="Daum C."/>
            <person name="Ng V."/>
            <person name="Clum A."/>
            <person name="Steindorff A."/>
            <person name="Ohm R."/>
            <person name="Martin F."/>
            <person name="Silar P."/>
            <person name="Natvig D."/>
            <person name="Lalanne C."/>
            <person name="Gautier V."/>
            <person name="Ament-Velasquez S.L."/>
            <person name="Kruys A."/>
            <person name="Hutchinson M.I."/>
            <person name="Powell A.J."/>
            <person name="Barry K."/>
            <person name="Miller A.N."/>
            <person name="Grigoriev I.V."/>
            <person name="Debuchy R."/>
            <person name="Gladieux P."/>
            <person name="Thoren M.H."/>
            <person name="Johannesson H."/>
        </authorList>
    </citation>
    <scope>NUCLEOTIDE SEQUENCE</scope>
    <source>
        <strain evidence="2">CBS 955.72</strain>
    </source>
</reference>
<comment type="caution">
    <text evidence="2">The sequence shown here is derived from an EMBL/GenBank/DDBJ whole genome shotgun (WGS) entry which is preliminary data.</text>
</comment>
<protein>
    <submittedName>
        <fullName evidence="2">Uncharacterized protein</fullName>
    </submittedName>
</protein>
<accession>A0AAJ0HP68</accession>
<dbReference type="Pfam" id="PF14441">
    <property type="entry name" value="OTT_1508_deam"/>
    <property type="match status" value="1"/>
</dbReference>
<evidence type="ECO:0000313" key="3">
    <source>
        <dbReference type="Proteomes" id="UP001275084"/>
    </source>
</evidence>
<name>A0AAJ0HP68_9PEZI</name>
<gene>
    <name evidence="2" type="ORF">B0T25DRAFT_178203</name>
</gene>
<proteinExistence type="predicted"/>
<evidence type="ECO:0000313" key="2">
    <source>
        <dbReference type="EMBL" id="KAK3358216.1"/>
    </source>
</evidence>
<keyword evidence="3" id="KW-1185">Reference proteome</keyword>